<keyword evidence="4" id="KW-1185">Reference proteome</keyword>
<dbReference type="InterPro" id="IPR006016">
    <property type="entry name" value="UspA"/>
</dbReference>
<dbReference type="InterPro" id="IPR006015">
    <property type="entry name" value="Universal_stress_UspA"/>
</dbReference>
<evidence type="ECO:0000313" key="3">
    <source>
        <dbReference type="EMBL" id="MBM6703668.1"/>
    </source>
</evidence>
<evidence type="ECO:0000313" key="4">
    <source>
        <dbReference type="Proteomes" id="UP000715095"/>
    </source>
</evidence>
<feature type="domain" description="UspA" evidence="2">
    <location>
        <begin position="2"/>
        <end position="140"/>
    </location>
</feature>
<dbReference type="CDD" id="cd23659">
    <property type="entry name" value="USP_At3g01520-like"/>
    <property type="match status" value="2"/>
</dbReference>
<dbReference type="EMBL" id="JACJJC010000004">
    <property type="protein sequence ID" value="MBM6703668.1"/>
    <property type="molecule type" value="Genomic_DNA"/>
</dbReference>
<feature type="domain" description="UspA" evidence="2">
    <location>
        <begin position="151"/>
        <end position="296"/>
    </location>
</feature>
<evidence type="ECO:0000256" key="1">
    <source>
        <dbReference type="ARBA" id="ARBA00008791"/>
    </source>
</evidence>
<comment type="similarity">
    <text evidence="1">Belongs to the universal stress protein A family.</text>
</comment>
<proteinExistence type="inferred from homology"/>
<dbReference type="Gene3D" id="3.40.50.620">
    <property type="entry name" value="HUPs"/>
    <property type="match status" value="2"/>
</dbReference>
<evidence type="ECO:0000259" key="2">
    <source>
        <dbReference type="Pfam" id="PF00582"/>
    </source>
</evidence>
<dbReference type="RefSeq" id="WP_205102137.1">
    <property type="nucleotide sequence ID" value="NZ_JACJJC010000004.1"/>
</dbReference>
<name>A0ABS2DQP3_9BURK</name>
<dbReference type="PANTHER" id="PTHR31964">
    <property type="entry name" value="ADENINE NUCLEOTIDE ALPHA HYDROLASES-LIKE SUPERFAMILY PROTEIN"/>
    <property type="match status" value="1"/>
</dbReference>
<organism evidence="3 4">
    <name type="scientific">Sutterella massiliensis</name>
    <dbReference type="NCBI Taxonomy" id="1816689"/>
    <lineage>
        <taxon>Bacteria</taxon>
        <taxon>Pseudomonadati</taxon>
        <taxon>Pseudomonadota</taxon>
        <taxon>Betaproteobacteria</taxon>
        <taxon>Burkholderiales</taxon>
        <taxon>Sutterellaceae</taxon>
        <taxon>Sutterella</taxon>
    </lineage>
</organism>
<dbReference type="Pfam" id="PF00582">
    <property type="entry name" value="Usp"/>
    <property type="match status" value="2"/>
</dbReference>
<dbReference type="SUPFAM" id="SSF52402">
    <property type="entry name" value="Adenine nucleotide alpha hydrolases-like"/>
    <property type="match status" value="2"/>
</dbReference>
<dbReference type="InterPro" id="IPR014729">
    <property type="entry name" value="Rossmann-like_a/b/a_fold"/>
</dbReference>
<sequence length="298" mass="32757">MRILVPVDNSSHSRHVVNFLSHRETLLGDNPEIELVNVQYSVPEKVIELFNMTSVKTYYMEEGRKVFEALREDVDLDKLHAVEKVLYGETGRTIAAEANETEADLIVMGQRGLNPMKSLFLGSVSNSVLANTKVPMLLLRDKTPPLTDKLRVGICVDGSEYGEAAANFVLEHLSLFGREATFEVIHAAEPLPDPIAPNPMSPMTPVVTREELDARQRKAFEEAVAPVVECFKKAGVKIGTKLLYGEAGEVIPEYANEALDLVVMGSHGYGNFTAAVMGSTAMHLAARSEKPILVIRKP</sequence>
<dbReference type="PRINTS" id="PR01438">
    <property type="entry name" value="UNVRSLSTRESS"/>
</dbReference>
<dbReference type="Proteomes" id="UP000715095">
    <property type="component" value="Unassembled WGS sequence"/>
</dbReference>
<dbReference type="PANTHER" id="PTHR31964:SF113">
    <property type="entry name" value="USPA DOMAIN-CONTAINING PROTEIN"/>
    <property type="match status" value="1"/>
</dbReference>
<gene>
    <name evidence="3" type="ORF">H6A60_04085</name>
</gene>
<comment type="caution">
    <text evidence="3">The sequence shown here is derived from an EMBL/GenBank/DDBJ whole genome shotgun (WGS) entry which is preliminary data.</text>
</comment>
<reference evidence="3 4" key="1">
    <citation type="journal article" date="2021" name="Sci. Rep.">
        <title>The distribution of antibiotic resistance genes in chicken gut microbiota commensals.</title>
        <authorList>
            <person name="Juricova H."/>
            <person name="Matiasovicova J."/>
            <person name="Kubasova T."/>
            <person name="Cejkova D."/>
            <person name="Rychlik I."/>
        </authorList>
    </citation>
    <scope>NUCLEOTIDE SEQUENCE [LARGE SCALE GENOMIC DNA]</scope>
    <source>
        <strain evidence="3 4">An829</strain>
    </source>
</reference>
<protein>
    <submittedName>
        <fullName evidence="3">Universal stress protein</fullName>
    </submittedName>
</protein>
<accession>A0ABS2DQP3</accession>